<evidence type="ECO:0000313" key="8">
    <source>
        <dbReference type="EMBL" id="PIU40904.1"/>
    </source>
</evidence>
<evidence type="ECO:0000256" key="3">
    <source>
        <dbReference type="ARBA" id="ARBA00023002"/>
    </source>
</evidence>
<protein>
    <recommendedName>
        <fullName evidence="6">Thiol peroxidase</fullName>
        <shortName evidence="6">Tpx</shortName>
        <ecNumber evidence="6">1.11.1.24</ecNumber>
    </recommendedName>
    <alternativeName>
        <fullName evidence="6">Peroxiredoxin tpx</fullName>
        <shortName evidence="6">Prx</shortName>
    </alternativeName>
    <alternativeName>
        <fullName evidence="6">Thioredoxin peroxidase</fullName>
    </alternativeName>
    <alternativeName>
        <fullName evidence="6">Thioredoxin-dependent peroxiredoxin</fullName>
    </alternativeName>
</protein>
<dbReference type="InterPro" id="IPR050455">
    <property type="entry name" value="Tpx_Peroxidase_subfamily"/>
</dbReference>
<dbReference type="PROSITE" id="PS01265">
    <property type="entry name" value="TPX"/>
    <property type="match status" value="1"/>
</dbReference>
<sequence>MERQNAVTVKGKPLTLIGEEIKLGTKAPGFTVLDNELAEVSLDKFAGKIKLIASAPSLDTPVCDLEIKRFNDEASKLSKDLVIIFISMDLPFAQKRFCHDNDIKKVKTFSDHRDADFGSKYGVLIKELRLLARAIFILDKNNIARYVEYVPELSSHPNYEAALSALKKVIA</sequence>
<dbReference type="EMBL" id="PEWV01000075">
    <property type="protein sequence ID" value="PIU40904.1"/>
    <property type="molecule type" value="Genomic_DNA"/>
</dbReference>
<dbReference type="InterPro" id="IPR013740">
    <property type="entry name" value="Redoxin"/>
</dbReference>
<evidence type="ECO:0000256" key="1">
    <source>
        <dbReference type="ARBA" id="ARBA00022559"/>
    </source>
</evidence>
<dbReference type="PANTHER" id="PTHR43110:SF1">
    <property type="entry name" value="THIOL PEROXIDASE"/>
    <property type="match status" value="1"/>
</dbReference>
<comment type="catalytic activity">
    <reaction evidence="6">
        <text>a hydroperoxide + [thioredoxin]-dithiol = an alcohol + [thioredoxin]-disulfide + H2O</text>
        <dbReference type="Rhea" id="RHEA:62620"/>
        <dbReference type="Rhea" id="RHEA-COMP:10698"/>
        <dbReference type="Rhea" id="RHEA-COMP:10700"/>
        <dbReference type="ChEBI" id="CHEBI:15377"/>
        <dbReference type="ChEBI" id="CHEBI:29950"/>
        <dbReference type="ChEBI" id="CHEBI:30879"/>
        <dbReference type="ChEBI" id="CHEBI:35924"/>
        <dbReference type="ChEBI" id="CHEBI:50058"/>
        <dbReference type="EC" id="1.11.1.24"/>
    </reaction>
</comment>
<dbReference type="SUPFAM" id="SSF52833">
    <property type="entry name" value="Thioredoxin-like"/>
    <property type="match status" value="1"/>
</dbReference>
<dbReference type="Gene3D" id="3.40.30.10">
    <property type="entry name" value="Glutaredoxin"/>
    <property type="match status" value="1"/>
</dbReference>
<keyword evidence="3 6" id="KW-0560">Oxidoreductase</keyword>
<dbReference type="InterPro" id="IPR002065">
    <property type="entry name" value="TPX"/>
</dbReference>
<dbReference type="GO" id="GO:0008379">
    <property type="term" value="F:thioredoxin peroxidase activity"/>
    <property type="evidence" value="ECO:0007669"/>
    <property type="project" value="UniProtKB-UniRule"/>
</dbReference>
<feature type="active site" description="Cysteine sulfenic acid (-SOH) intermediate" evidence="6">
    <location>
        <position position="63"/>
    </location>
</feature>
<comment type="function">
    <text evidence="6">Thiol-specific peroxidase that catalyzes the reduction of hydrogen peroxide and organic hydroperoxides to water and alcohols, respectively. Plays a role in cell protection against oxidative stress by detoxifying peroxides.</text>
</comment>
<dbReference type="NCBIfam" id="NF001808">
    <property type="entry name" value="PRK00522.1"/>
    <property type="match status" value="1"/>
</dbReference>
<comment type="caution">
    <text evidence="6">Lacks conserved residue(s) required for the propagation of feature annotation.</text>
</comment>
<evidence type="ECO:0000313" key="9">
    <source>
        <dbReference type="Proteomes" id="UP000230052"/>
    </source>
</evidence>
<dbReference type="HAMAP" id="MF_00269">
    <property type="entry name" value="Tpx"/>
    <property type="match status" value="1"/>
</dbReference>
<dbReference type="Proteomes" id="UP000230052">
    <property type="component" value="Unassembled WGS sequence"/>
</dbReference>
<gene>
    <name evidence="6" type="primary">tpx</name>
    <name evidence="8" type="ORF">COS99_08345</name>
</gene>
<dbReference type="InterPro" id="IPR018219">
    <property type="entry name" value="Tpx_CS"/>
</dbReference>
<dbReference type="CDD" id="cd03014">
    <property type="entry name" value="PRX_Atyp2cys"/>
    <property type="match status" value="1"/>
</dbReference>
<organism evidence="8 9">
    <name type="scientific">Candidatus Aquitaenariimonas noxiae</name>
    <dbReference type="NCBI Taxonomy" id="1974741"/>
    <lineage>
        <taxon>Bacteria</taxon>
        <taxon>Pseudomonadati</taxon>
        <taxon>Candidatus Omnitrophota</taxon>
        <taxon>Candidatus Aquitaenariimonas</taxon>
    </lineage>
</organism>
<reference evidence="8 9" key="1">
    <citation type="submission" date="2017-09" db="EMBL/GenBank/DDBJ databases">
        <title>Depth-based differentiation of microbial function through sediment-hosted aquifers and enrichment of novel symbionts in the deep terrestrial subsurface.</title>
        <authorList>
            <person name="Probst A.J."/>
            <person name="Ladd B."/>
            <person name="Jarett J.K."/>
            <person name="Geller-Mcgrath D.E."/>
            <person name="Sieber C.M."/>
            <person name="Emerson J.B."/>
            <person name="Anantharaman K."/>
            <person name="Thomas B.C."/>
            <person name="Malmstrom R."/>
            <person name="Stieglmeier M."/>
            <person name="Klingl A."/>
            <person name="Woyke T."/>
            <person name="Ryan C.M."/>
            <person name="Banfield J.F."/>
        </authorList>
    </citation>
    <scope>NUCLEOTIDE SEQUENCE [LARGE SCALE GENOMIC DNA]</scope>
    <source>
        <strain evidence="8">CG07_land_8_20_14_0_80_42_15</strain>
    </source>
</reference>
<evidence type="ECO:0000259" key="7">
    <source>
        <dbReference type="Pfam" id="PF08534"/>
    </source>
</evidence>
<dbReference type="AlphaFoldDB" id="A0A2J0KU93"/>
<keyword evidence="5 6" id="KW-0676">Redox-active center</keyword>
<dbReference type="EC" id="1.11.1.24" evidence="6"/>
<evidence type="ECO:0000256" key="5">
    <source>
        <dbReference type="ARBA" id="ARBA00023284"/>
    </source>
</evidence>
<comment type="similarity">
    <text evidence="6">Belongs to the peroxiredoxin family. Tpx subfamily.</text>
</comment>
<feature type="domain" description="Redoxin" evidence="7">
    <location>
        <begin position="23"/>
        <end position="163"/>
    </location>
</feature>
<dbReference type="PANTHER" id="PTHR43110">
    <property type="entry name" value="THIOL PEROXIDASE"/>
    <property type="match status" value="1"/>
</dbReference>
<keyword evidence="1 6" id="KW-0575">Peroxidase</keyword>
<name>A0A2J0KU93_9BACT</name>
<evidence type="ECO:0000256" key="6">
    <source>
        <dbReference type="HAMAP-Rule" id="MF_00269"/>
    </source>
</evidence>
<evidence type="ECO:0000256" key="2">
    <source>
        <dbReference type="ARBA" id="ARBA00022862"/>
    </source>
</evidence>
<dbReference type="Pfam" id="PF08534">
    <property type="entry name" value="Redoxin"/>
    <property type="match status" value="1"/>
</dbReference>
<comment type="subunit">
    <text evidence="6">Homodimer.</text>
</comment>
<keyword evidence="2 6" id="KW-0049">Antioxidant</keyword>
<accession>A0A2J0KU93</accession>
<dbReference type="InterPro" id="IPR036249">
    <property type="entry name" value="Thioredoxin-like_sf"/>
</dbReference>
<keyword evidence="4" id="KW-1015">Disulfide bond</keyword>
<evidence type="ECO:0000256" key="4">
    <source>
        <dbReference type="ARBA" id="ARBA00023157"/>
    </source>
</evidence>
<proteinExistence type="inferred from homology"/>
<comment type="caution">
    <text evidence="8">The sequence shown here is derived from an EMBL/GenBank/DDBJ whole genome shotgun (WGS) entry which is preliminary data.</text>
</comment>